<sequence>MAGHGVLMIFSTLISGVLLWIKLLGGWEVRPGRIVRFDIPGTEEGWARAHTGPVLNGVMVIAVAWVMPFTGLKEKLANRLGWIVVLDGWSNVLFYFFGNLTKSRALSFGSNRHGKTNIFGVLGLGPAYFFGVLAAIALPIIGWNAIKNANSTTTEGPISDPPATRLSGLP</sequence>
<keyword evidence="1" id="KW-0472">Membrane</keyword>
<dbReference type="AlphaFoldDB" id="A0A2S2C5J0"/>
<accession>A0A2S2C5J0</accession>
<evidence type="ECO:0000313" key="2">
    <source>
        <dbReference type="EMBL" id="AWK76135.1"/>
    </source>
</evidence>
<evidence type="ECO:0000256" key="1">
    <source>
        <dbReference type="SAM" id="Phobius"/>
    </source>
</evidence>
<dbReference type="NCBIfam" id="NF045734">
    <property type="entry name" value="StyOxIsoStyC"/>
    <property type="match status" value="1"/>
</dbReference>
<dbReference type="InterPro" id="IPR058965">
    <property type="entry name" value="SOI/HabA-like"/>
</dbReference>
<dbReference type="InterPro" id="IPR054803">
    <property type="entry name" value="StyOxIsoStyC"/>
</dbReference>
<geneLocation type="plasmid" evidence="3">
    <name>prb98</name>
</geneLocation>
<evidence type="ECO:0000313" key="3">
    <source>
        <dbReference type="Proteomes" id="UP000245711"/>
    </source>
</evidence>
<dbReference type="KEGG" id="roz:CBI38_31955"/>
<feature type="transmembrane region" description="Helical" evidence="1">
    <location>
        <begin position="46"/>
        <end position="67"/>
    </location>
</feature>
<protein>
    <submittedName>
        <fullName evidence="2">Uncharacterized protein</fullName>
    </submittedName>
</protein>
<keyword evidence="2" id="KW-0614">Plasmid</keyword>
<organism evidence="2 3">
    <name type="scientific">Rhodococcus oxybenzonivorans</name>
    <dbReference type="NCBI Taxonomy" id="1990687"/>
    <lineage>
        <taxon>Bacteria</taxon>
        <taxon>Bacillati</taxon>
        <taxon>Actinomycetota</taxon>
        <taxon>Actinomycetes</taxon>
        <taxon>Mycobacteriales</taxon>
        <taxon>Nocardiaceae</taxon>
        <taxon>Rhodococcus</taxon>
    </lineage>
</organism>
<keyword evidence="3" id="KW-1185">Reference proteome</keyword>
<feature type="transmembrane region" description="Helical" evidence="1">
    <location>
        <begin position="118"/>
        <end position="141"/>
    </location>
</feature>
<feature type="transmembrane region" description="Helical" evidence="1">
    <location>
        <begin position="79"/>
        <end position="97"/>
    </location>
</feature>
<proteinExistence type="predicted"/>
<keyword evidence="1" id="KW-0812">Transmembrane</keyword>
<dbReference type="Pfam" id="PF26512">
    <property type="entry name" value="SOI"/>
    <property type="match status" value="1"/>
</dbReference>
<reference evidence="2 3" key="1">
    <citation type="submission" date="2017-05" db="EMBL/GenBank/DDBJ databases">
        <title>Isolation of Rhodococcus sp. S2-17 biodegrading of BP-3.</title>
        <authorList>
            <person name="Lee Y."/>
            <person name="Kim K.H."/>
            <person name="Chun B.H."/>
            <person name="Jung H.S."/>
            <person name="Jeon C.O."/>
        </authorList>
    </citation>
    <scope>NUCLEOTIDE SEQUENCE [LARGE SCALE GENOMIC DNA]</scope>
    <source>
        <strain evidence="2 3">S2-17</strain>
        <plasmid evidence="3">prb98</plasmid>
    </source>
</reference>
<dbReference type="Proteomes" id="UP000245711">
    <property type="component" value="Plasmid pRB98"/>
</dbReference>
<name>A0A2S2C5J0_9NOCA</name>
<keyword evidence="1" id="KW-1133">Transmembrane helix</keyword>
<feature type="transmembrane region" description="Helical" evidence="1">
    <location>
        <begin position="6"/>
        <end position="25"/>
    </location>
</feature>
<gene>
    <name evidence="2" type="ORF">CBI38_31955</name>
</gene>
<dbReference type="OrthoDB" id="5739128at2"/>
<dbReference type="EMBL" id="CP021355">
    <property type="protein sequence ID" value="AWK76135.1"/>
    <property type="molecule type" value="Genomic_DNA"/>
</dbReference>